<evidence type="ECO:0000313" key="3">
    <source>
        <dbReference type="Proteomes" id="UP000317650"/>
    </source>
</evidence>
<dbReference type="GO" id="GO:0005886">
    <property type="term" value="C:plasma membrane"/>
    <property type="evidence" value="ECO:0007669"/>
    <property type="project" value="TreeGrafter"/>
</dbReference>
<feature type="coiled-coil region" evidence="1">
    <location>
        <begin position="40"/>
        <end position="67"/>
    </location>
</feature>
<reference evidence="2 3" key="1">
    <citation type="journal article" date="2019" name="Nat. Plants">
        <title>Genome sequencing of Musa balbisiana reveals subgenome evolution and function divergence in polyploid bananas.</title>
        <authorList>
            <person name="Yao X."/>
        </authorList>
    </citation>
    <scope>NUCLEOTIDE SEQUENCE [LARGE SCALE GENOMIC DNA]</scope>
    <source>
        <strain evidence="3">cv. DH-PKW</strain>
        <tissue evidence="2">Leaves</tissue>
    </source>
</reference>
<dbReference type="EMBL" id="PYDT01000001">
    <property type="protein sequence ID" value="THU71983.1"/>
    <property type="molecule type" value="Genomic_DNA"/>
</dbReference>
<protein>
    <submittedName>
        <fullName evidence="2">Uncharacterized protein</fullName>
    </submittedName>
</protein>
<keyword evidence="3" id="KW-1185">Reference proteome</keyword>
<dbReference type="Proteomes" id="UP000317650">
    <property type="component" value="Chromosome 4"/>
</dbReference>
<evidence type="ECO:0000256" key="1">
    <source>
        <dbReference type="SAM" id="Coils"/>
    </source>
</evidence>
<accession>A0A4S8KAD2</accession>
<keyword evidence="1" id="KW-0175">Coiled coil</keyword>
<dbReference type="AlphaFoldDB" id="A0A4S8KAD2"/>
<dbReference type="InterPro" id="IPR051861">
    <property type="entry name" value="NET_actin-binding_domain"/>
</dbReference>
<proteinExistence type="predicted"/>
<comment type="caution">
    <text evidence="2">The sequence shown here is derived from an EMBL/GenBank/DDBJ whole genome shotgun (WGS) entry which is preliminary data.</text>
</comment>
<dbReference type="PANTHER" id="PTHR32258:SF6">
    <property type="entry name" value="PROTEIN NETWORKED 1A"/>
    <property type="match status" value="1"/>
</dbReference>
<dbReference type="GO" id="GO:0051015">
    <property type="term" value="F:actin filament binding"/>
    <property type="evidence" value="ECO:0007669"/>
    <property type="project" value="TreeGrafter"/>
</dbReference>
<gene>
    <name evidence="2" type="ORF">C4D60_Mb04t07300</name>
</gene>
<evidence type="ECO:0000313" key="2">
    <source>
        <dbReference type="EMBL" id="THU71983.1"/>
    </source>
</evidence>
<organism evidence="2 3">
    <name type="scientific">Musa balbisiana</name>
    <name type="common">Banana</name>
    <dbReference type="NCBI Taxonomy" id="52838"/>
    <lineage>
        <taxon>Eukaryota</taxon>
        <taxon>Viridiplantae</taxon>
        <taxon>Streptophyta</taxon>
        <taxon>Embryophyta</taxon>
        <taxon>Tracheophyta</taxon>
        <taxon>Spermatophyta</taxon>
        <taxon>Magnoliopsida</taxon>
        <taxon>Liliopsida</taxon>
        <taxon>Zingiberales</taxon>
        <taxon>Musaceae</taxon>
        <taxon>Musa</taxon>
    </lineage>
</organism>
<name>A0A4S8KAD2_MUSBA</name>
<dbReference type="PANTHER" id="PTHR32258">
    <property type="entry name" value="PROTEIN NETWORKED 4A"/>
    <property type="match status" value="1"/>
</dbReference>
<sequence>MSNEVECLRSNLKDSEEICLSISGQNSGLLAEKTALVCQVQVLTQNMEKLSQKSSVLENSLSDANMKLDV</sequence>